<dbReference type="Gene3D" id="1.25.40.10">
    <property type="entry name" value="Tetratricopeptide repeat domain"/>
    <property type="match status" value="3"/>
</dbReference>
<dbReference type="Proteomes" id="UP001597012">
    <property type="component" value="Unassembled WGS sequence"/>
</dbReference>
<evidence type="ECO:0000256" key="1">
    <source>
        <dbReference type="PROSITE-ProRule" id="PRU00339"/>
    </source>
</evidence>
<proteinExistence type="predicted"/>
<dbReference type="SUPFAM" id="SSF48452">
    <property type="entry name" value="TPR-like"/>
    <property type="match status" value="3"/>
</dbReference>
<dbReference type="PANTHER" id="PTHR12558">
    <property type="entry name" value="CELL DIVISION CYCLE 16,23,27"/>
    <property type="match status" value="1"/>
</dbReference>
<keyword evidence="1" id="KW-0802">TPR repeat</keyword>
<dbReference type="RefSeq" id="WP_379932127.1">
    <property type="nucleotide sequence ID" value="NZ_JBHTHY010000003.1"/>
</dbReference>
<gene>
    <name evidence="2" type="ORF">ACFQZJ_02775</name>
</gene>
<protein>
    <submittedName>
        <fullName evidence="2">Tetratricopeptide repeat protein</fullName>
    </submittedName>
</protein>
<keyword evidence="3" id="KW-1185">Reference proteome</keyword>
<sequence length="382" mass="43856">MIKYSALGLLFFTLLGRGQSVSIIEADSLYATGNYTKAINAYATLGTLRAGIQIARAYSAIGNMDKAIAQYQAVLEGDAKQQLAHFELGKLFLKSKAYDEARKSFQFLVSTAGDNPEYHYYLGEAYRNLEQAGSSLVSYKNAVAKDSTHLRSLFQLGKYFTVKREKNQALHYIDQGLRFYENDVAMVNLKALVLYNDGRYADAIPWLEKVLALGEQKEYVYEKLAHSYYKEWEFEKAKSAYRELLKFNDTHSDYYYALAETYRKNKQLDSATILVKKGMDIQRPVLAKGFMALSGLAREKEDLKMALEYLQLAVAEDPNDGMLYFRLCTLIDRFYKDPVIKLEYYERYVKRFGAEVPFFSGTAKKRISELKEQIHYAKEPTD</sequence>
<accession>A0ABW3AZN1</accession>
<feature type="repeat" description="TPR" evidence="1">
    <location>
        <begin position="218"/>
        <end position="251"/>
    </location>
</feature>
<organism evidence="2 3">
    <name type="scientific">Maribacter chungangensis</name>
    <dbReference type="NCBI Taxonomy" id="1069117"/>
    <lineage>
        <taxon>Bacteria</taxon>
        <taxon>Pseudomonadati</taxon>
        <taxon>Bacteroidota</taxon>
        <taxon>Flavobacteriia</taxon>
        <taxon>Flavobacteriales</taxon>
        <taxon>Flavobacteriaceae</taxon>
        <taxon>Maribacter</taxon>
    </lineage>
</organism>
<dbReference type="PANTHER" id="PTHR12558:SF13">
    <property type="entry name" value="CELL DIVISION CYCLE PROTEIN 27 HOMOLOG"/>
    <property type="match status" value="1"/>
</dbReference>
<name>A0ABW3AZN1_9FLAO</name>
<dbReference type="InterPro" id="IPR011990">
    <property type="entry name" value="TPR-like_helical_dom_sf"/>
</dbReference>
<dbReference type="PROSITE" id="PS50005">
    <property type="entry name" value="TPR"/>
    <property type="match status" value="1"/>
</dbReference>
<evidence type="ECO:0000313" key="3">
    <source>
        <dbReference type="Proteomes" id="UP001597012"/>
    </source>
</evidence>
<comment type="caution">
    <text evidence="2">The sequence shown here is derived from an EMBL/GenBank/DDBJ whole genome shotgun (WGS) entry which is preliminary data.</text>
</comment>
<dbReference type="SMART" id="SM00028">
    <property type="entry name" value="TPR"/>
    <property type="match status" value="8"/>
</dbReference>
<dbReference type="Pfam" id="PF13432">
    <property type="entry name" value="TPR_16"/>
    <property type="match status" value="2"/>
</dbReference>
<evidence type="ECO:0000313" key="2">
    <source>
        <dbReference type="EMBL" id="MFD0796370.1"/>
    </source>
</evidence>
<dbReference type="InterPro" id="IPR019734">
    <property type="entry name" value="TPR_rpt"/>
</dbReference>
<reference evidence="3" key="1">
    <citation type="journal article" date="2019" name="Int. J. Syst. Evol. Microbiol.">
        <title>The Global Catalogue of Microorganisms (GCM) 10K type strain sequencing project: providing services to taxonomists for standard genome sequencing and annotation.</title>
        <authorList>
            <consortium name="The Broad Institute Genomics Platform"/>
            <consortium name="The Broad Institute Genome Sequencing Center for Infectious Disease"/>
            <person name="Wu L."/>
            <person name="Ma J."/>
        </authorList>
    </citation>
    <scope>NUCLEOTIDE SEQUENCE [LARGE SCALE GENOMIC DNA]</scope>
    <source>
        <strain evidence="3">CCUG 61948</strain>
    </source>
</reference>
<dbReference type="EMBL" id="JBHTHY010000003">
    <property type="protein sequence ID" value="MFD0796370.1"/>
    <property type="molecule type" value="Genomic_DNA"/>
</dbReference>